<evidence type="ECO:0008006" key="4">
    <source>
        <dbReference type="Google" id="ProtNLM"/>
    </source>
</evidence>
<dbReference type="AlphaFoldDB" id="A0A0D0BCK1"/>
<accession>A0A0D0BCK1</accession>
<keyword evidence="1" id="KW-0732">Signal</keyword>
<evidence type="ECO:0000313" key="2">
    <source>
        <dbReference type="EMBL" id="KIK41158.1"/>
    </source>
</evidence>
<dbReference type="HOGENOM" id="CLU_2374184_0_0_1"/>
<feature type="signal peptide" evidence="1">
    <location>
        <begin position="1"/>
        <end position="21"/>
    </location>
</feature>
<reference evidence="2 3" key="1">
    <citation type="submission" date="2014-04" db="EMBL/GenBank/DDBJ databases">
        <authorList>
            <consortium name="DOE Joint Genome Institute"/>
            <person name="Kuo A."/>
            <person name="Ruytinx J."/>
            <person name="Rineau F."/>
            <person name="Colpaert J."/>
            <person name="Kohler A."/>
            <person name="Nagy L.G."/>
            <person name="Floudas D."/>
            <person name="Copeland A."/>
            <person name="Barry K.W."/>
            <person name="Cichocki N."/>
            <person name="Veneault-Fourrey C."/>
            <person name="LaButti K."/>
            <person name="Lindquist E.A."/>
            <person name="Lipzen A."/>
            <person name="Lundell T."/>
            <person name="Morin E."/>
            <person name="Murat C."/>
            <person name="Sun H."/>
            <person name="Tunlid A."/>
            <person name="Henrissat B."/>
            <person name="Grigoriev I.V."/>
            <person name="Hibbett D.S."/>
            <person name="Martin F."/>
            <person name="Nordberg H.P."/>
            <person name="Cantor M.N."/>
            <person name="Hua S.X."/>
        </authorList>
    </citation>
    <scope>NUCLEOTIDE SEQUENCE [LARGE SCALE GENOMIC DNA]</scope>
    <source>
        <strain evidence="2 3">UH-Slu-Lm8-n1</strain>
    </source>
</reference>
<evidence type="ECO:0000256" key="1">
    <source>
        <dbReference type="SAM" id="SignalP"/>
    </source>
</evidence>
<dbReference type="Proteomes" id="UP000054485">
    <property type="component" value="Unassembled WGS sequence"/>
</dbReference>
<proteinExistence type="predicted"/>
<gene>
    <name evidence="2" type="ORF">CY34DRAFT_224379</name>
</gene>
<sequence length="95" mass="10872">MCCQIWNLAIFLYVCVDPLSAIKYQSCETLFTYYQTVSSEADFSQALRKVCTLFLVCLPWRPFFNLLVSQSQARCSNMNPAGDRRLPISLARFTG</sequence>
<reference evidence="3" key="2">
    <citation type="submission" date="2015-01" db="EMBL/GenBank/DDBJ databases">
        <title>Evolutionary Origins and Diversification of the Mycorrhizal Mutualists.</title>
        <authorList>
            <consortium name="DOE Joint Genome Institute"/>
            <consortium name="Mycorrhizal Genomics Consortium"/>
            <person name="Kohler A."/>
            <person name="Kuo A."/>
            <person name="Nagy L.G."/>
            <person name="Floudas D."/>
            <person name="Copeland A."/>
            <person name="Barry K.W."/>
            <person name="Cichocki N."/>
            <person name="Veneault-Fourrey C."/>
            <person name="LaButti K."/>
            <person name="Lindquist E.A."/>
            <person name="Lipzen A."/>
            <person name="Lundell T."/>
            <person name="Morin E."/>
            <person name="Murat C."/>
            <person name="Riley R."/>
            <person name="Ohm R."/>
            <person name="Sun H."/>
            <person name="Tunlid A."/>
            <person name="Henrissat B."/>
            <person name="Grigoriev I.V."/>
            <person name="Hibbett D.S."/>
            <person name="Martin F."/>
        </authorList>
    </citation>
    <scope>NUCLEOTIDE SEQUENCE [LARGE SCALE GENOMIC DNA]</scope>
    <source>
        <strain evidence="3">UH-Slu-Lm8-n1</strain>
    </source>
</reference>
<name>A0A0D0BCK1_9AGAM</name>
<organism evidence="2 3">
    <name type="scientific">Suillus luteus UH-Slu-Lm8-n1</name>
    <dbReference type="NCBI Taxonomy" id="930992"/>
    <lineage>
        <taxon>Eukaryota</taxon>
        <taxon>Fungi</taxon>
        <taxon>Dikarya</taxon>
        <taxon>Basidiomycota</taxon>
        <taxon>Agaricomycotina</taxon>
        <taxon>Agaricomycetes</taxon>
        <taxon>Agaricomycetidae</taxon>
        <taxon>Boletales</taxon>
        <taxon>Suillineae</taxon>
        <taxon>Suillaceae</taxon>
        <taxon>Suillus</taxon>
    </lineage>
</organism>
<evidence type="ECO:0000313" key="3">
    <source>
        <dbReference type="Proteomes" id="UP000054485"/>
    </source>
</evidence>
<dbReference type="EMBL" id="KN835277">
    <property type="protein sequence ID" value="KIK41158.1"/>
    <property type="molecule type" value="Genomic_DNA"/>
</dbReference>
<dbReference type="InParanoid" id="A0A0D0BCK1"/>
<keyword evidence="3" id="KW-1185">Reference proteome</keyword>
<feature type="chain" id="PRO_5002219352" description="Secreted protein" evidence="1">
    <location>
        <begin position="22"/>
        <end position="95"/>
    </location>
</feature>
<protein>
    <recommendedName>
        <fullName evidence="4">Secreted protein</fullName>
    </recommendedName>
</protein>